<evidence type="ECO:0000256" key="3">
    <source>
        <dbReference type="ARBA" id="ARBA00023157"/>
    </source>
</evidence>
<dbReference type="Gene3D" id="3.40.30.10">
    <property type="entry name" value="Glutaredoxin"/>
    <property type="match status" value="1"/>
</dbReference>
<dbReference type="PROSITE" id="PS00194">
    <property type="entry name" value="THIOREDOXIN_1"/>
    <property type="match status" value="1"/>
</dbReference>
<dbReference type="Proteomes" id="UP000253410">
    <property type="component" value="Unassembled WGS sequence"/>
</dbReference>
<gene>
    <name evidence="6" type="ORF">DF182_00080</name>
</gene>
<dbReference type="GO" id="GO:0016209">
    <property type="term" value="F:antioxidant activity"/>
    <property type="evidence" value="ECO:0007669"/>
    <property type="project" value="InterPro"/>
</dbReference>
<dbReference type="InterPro" id="IPR013766">
    <property type="entry name" value="Thioredoxin_domain"/>
</dbReference>
<dbReference type="AlphaFoldDB" id="A0A365XXJ2"/>
<comment type="subcellular location">
    <subcellularLocation>
        <location evidence="1">Cell envelope</location>
    </subcellularLocation>
</comment>
<organism evidence="6 7">
    <name type="scientific">Chitinophaga flava</name>
    <dbReference type="NCBI Taxonomy" id="2259036"/>
    <lineage>
        <taxon>Bacteria</taxon>
        <taxon>Pseudomonadati</taxon>
        <taxon>Bacteroidota</taxon>
        <taxon>Chitinophagia</taxon>
        <taxon>Chitinophagales</taxon>
        <taxon>Chitinophagaceae</taxon>
        <taxon>Chitinophaga</taxon>
    </lineage>
</organism>
<dbReference type="InterPro" id="IPR050553">
    <property type="entry name" value="Thioredoxin_ResA/DsbE_sf"/>
</dbReference>
<dbReference type="PANTHER" id="PTHR42852">
    <property type="entry name" value="THIOL:DISULFIDE INTERCHANGE PROTEIN DSBE"/>
    <property type="match status" value="1"/>
</dbReference>
<keyword evidence="7" id="KW-1185">Reference proteome</keyword>
<evidence type="ECO:0000313" key="7">
    <source>
        <dbReference type="Proteomes" id="UP000253410"/>
    </source>
</evidence>
<evidence type="ECO:0000256" key="2">
    <source>
        <dbReference type="ARBA" id="ARBA00022748"/>
    </source>
</evidence>
<comment type="caution">
    <text evidence="6">The sequence shown here is derived from an EMBL/GenBank/DDBJ whole genome shotgun (WGS) entry which is preliminary data.</text>
</comment>
<feature type="domain" description="Thioredoxin" evidence="5">
    <location>
        <begin position="187"/>
        <end position="329"/>
    </location>
</feature>
<dbReference type="InterPro" id="IPR036249">
    <property type="entry name" value="Thioredoxin-like_sf"/>
</dbReference>
<dbReference type="Pfam" id="PF00578">
    <property type="entry name" value="AhpC-TSA"/>
    <property type="match status" value="1"/>
</dbReference>
<dbReference type="PANTHER" id="PTHR42852:SF6">
    <property type="entry name" value="THIOL:DISULFIDE INTERCHANGE PROTEIN DSBE"/>
    <property type="match status" value="1"/>
</dbReference>
<dbReference type="EMBL" id="QFFJ01000001">
    <property type="protein sequence ID" value="RBL91057.1"/>
    <property type="molecule type" value="Genomic_DNA"/>
</dbReference>
<dbReference type="GO" id="GO:0016491">
    <property type="term" value="F:oxidoreductase activity"/>
    <property type="evidence" value="ECO:0007669"/>
    <property type="project" value="InterPro"/>
</dbReference>
<keyword evidence="3" id="KW-1015">Disulfide bond</keyword>
<protein>
    <recommendedName>
        <fullName evidence="5">Thioredoxin domain-containing protein</fullName>
    </recommendedName>
</protein>
<evidence type="ECO:0000256" key="4">
    <source>
        <dbReference type="ARBA" id="ARBA00023284"/>
    </source>
</evidence>
<dbReference type="RefSeq" id="WP_113613657.1">
    <property type="nucleotide sequence ID" value="NZ_QFFJ01000001.1"/>
</dbReference>
<evidence type="ECO:0000259" key="5">
    <source>
        <dbReference type="PROSITE" id="PS51352"/>
    </source>
</evidence>
<dbReference type="InterPro" id="IPR000866">
    <property type="entry name" value="AhpC/TSA"/>
</dbReference>
<dbReference type="OrthoDB" id="1098640at2"/>
<reference evidence="6 7" key="1">
    <citation type="submission" date="2018-05" db="EMBL/GenBank/DDBJ databases">
        <title>Chitinophaga sp. K3CV102501T nov., isolated from isolated from a monsoon evergreen broad-leaved forest soil.</title>
        <authorList>
            <person name="Lv Y."/>
        </authorList>
    </citation>
    <scope>NUCLEOTIDE SEQUENCE [LARGE SCALE GENOMIC DNA]</scope>
    <source>
        <strain evidence="6 7">GDMCC 1.1325</strain>
    </source>
</reference>
<keyword evidence="4" id="KW-0676">Redox-active center</keyword>
<dbReference type="Pfam" id="PF14289">
    <property type="entry name" value="DUF4369"/>
    <property type="match status" value="1"/>
</dbReference>
<accession>A0A365XXJ2</accession>
<dbReference type="InterPro" id="IPR025380">
    <property type="entry name" value="DUF4369"/>
</dbReference>
<evidence type="ECO:0000256" key="1">
    <source>
        <dbReference type="ARBA" id="ARBA00004196"/>
    </source>
</evidence>
<dbReference type="InterPro" id="IPR017937">
    <property type="entry name" value="Thioredoxin_CS"/>
</dbReference>
<keyword evidence="2" id="KW-0201">Cytochrome c-type biogenesis</keyword>
<dbReference type="PROSITE" id="PS51352">
    <property type="entry name" value="THIOREDOXIN_2"/>
    <property type="match status" value="1"/>
</dbReference>
<dbReference type="CDD" id="cd02966">
    <property type="entry name" value="TlpA_like_family"/>
    <property type="match status" value="1"/>
</dbReference>
<dbReference type="GO" id="GO:0030313">
    <property type="term" value="C:cell envelope"/>
    <property type="evidence" value="ECO:0007669"/>
    <property type="project" value="UniProtKB-SubCell"/>
</dbReference>
<evidence type="ECO:0000313" key="6">
    <source>
        <dbReference type="EMBL" id="RBL91057.1"/>
    </source>
</evidence>
<dbReference type="SUPFAM" id="SSF52833">
    <property type="entry name" value="Thioredoxin-like"/>
    <property type="match status" value="1"/>
</dbReference>
<sequence>MKNHIFKIAFLLLLPLLSMAEEGFVIRGRISGVISGSVAISEFVHLRQDEKDDVFPDKARITNGEFYFSGKLAHPALVKLKISTRMIFVYLENTSYTIDCALDSLSGAQLKGGKLNNDWVTFMNSRKPSIEFIKKHPGSEISAYLALRDHSATLEKATAAHVLLSPEAQHTWSGQQLDAAIAALKKVDTGMVFPDLKMTDTKDTPFSVKKYAGKIVVLDFWASWCAPCRAYIPTLREHYNKYKDKGVQFVSVSVDDHQEKWQEAMKELKMEWTQTLADGGFQDGKGVKDALHIFYIPHVIVVGKDGKIAASLDSYKKDQLEKKLDELLQ</sequence>
<dbReference type="GO" id="GO:0017004">
    <property type="term" value="P:cytochrome complex assembly"/>
    <property type="evidence" value="ECO:0007669"/>
    <property type="project" value="UniProtKB-KW"/>
</dbReference>
<proteinExistence type="predicted"/>
<name>A0A365XXJ2_9BACT</name>